<name>A0A895XMM1_9ACTN</name>
<proteinExistence type="predicted"/>
<dbReference type="Proteomes" id="UP000662939">
    <property type="component" value="Chromosome"/>
</dbReference>
<keyword evidence="2" id="KW-1185">Reference proteome</keyword>
<sequence length="213" mass="24017">MGKRRTKAKDLRRKPGTRRARKTIYVFCEGKVTEPAYIDGIKRLPSVRSNTAIRIETVSGLGQPLPLVKRAVDQKNREAADIDEYWCVFDVEAPQPHANLREAVALAENNDISLAVSNPCFELWIALHHADQFASLDTKQASKLCAAQTGVKGKAICAEDIVPYRLEAIRRSLELEKRHREARRDFPADNPSSTMYQFLRSVDPDCRSKRNGA</sequence>
<gene>
    <name evidence="1" type="ORF">JQS30_14790</name>
</gene>
<protein>
    <submittedName>
        <fullName evidence="1">RloB domain-containing protein</fullName>
    </submittedName>
</protein>
<organism evidence="1 2">
    <name type="scientific">Natronoglycomyces albus</name>
    <dbReference type="NCBI Taxonomy" id="2811108"/>
    <lineage>
        <taxon>Bacteria</taxon>
        <taxon>Bacillati</taxon>
        <taxon>Actinomycetota</taxon>
        <taxon>Actinomycetes</taxon>
        <taxon>Glycomycetales</taxon>
        <taxon>Glycomycetaceae</taxon>
        <taxon>Natronoglycomyces</taxon>
    </lineage>
</organism>
<dbReference type="AlphaFoldDB" id="A0A895XMM1"/>
<dbReference type="RefSeq" id="WP_213171012.1">
    <property type="nucleotide sequence ID" value="NZ_CP070496.1"/>
</dbReference>
<dbReference type="Pfam" id="PF13707">
    <property type="entry name" value="RloB"/>
    <property type="match status" value="1"/>
</dbReference>
<dbReference type="KEGG" id="nav:JQS30_14790"/>
<accession>A0A895XMM1</accession>
<dbReference type="InterPro" id="IPR025591">
    <property type="entry name" value="RloB"/>
</dbReference>
<reference evidence="1" key="1">
    <citation type="submission" date="2021-02" db="EMBL/GenBank/DDBJ databases">
        <title>Natronoglycomyces albus gen. nov., sp. nov, a haloalkaliphilic actinobacterium from a soda solonchak soil.</title>
        <authorList>
            <person name="Sorokin D.Y."/>
            <person name="Khijniak T.V."/>
            <person name="Zakharycheva A.P."/>
            <person name="Boueva O.V."/>
            <person name="Ariskina E.V."/>
            <person name="Hahnke R.L."/>
            <person name="Bunk B."/>
            <person name="Sproer C."/>
            <person name="Schumann P."/>
            <person name="Evtushenko L.I."/>
            <person name="Kublanov I.V."/>
        </authorList>
    </citation>
    <scope>NUCLEOTIDE SEQUENCE</scope>
    <source>
        <strain evidence="1">DSM 106290</strain>
    </source>
</reference>
<dbReference type="EMBL" id="CP070496">
    <property type="protein sequence ID" value="QSB05012.1"/>
    <property type="molecule type" value="Genomic_DNA"/>
</dbReference>
<evidence type="ECO:0000313" key="2">
    <source>
        <dbReference type="Proteomes" id="UP000662939"/>
    </source>
</evidence>
<evidence type="ECO:0000313" key="1">
    <source>
        <dbReference type="EMBL" id="QSB05012.1"/>
    </source>
</evidence>